<keyword evidence="7 10" id="KW-0472">Membrane</keyword>
<keyword evidence="6 8" id="KW-0040">ANK repeat</keyword>
<evidence type="ECO:0000256" key="4">
    <source>
        <dbReference type="ARBA" id="ARBA00022737"/>
    </source>
</evidence>
<dbReference type="KEGG" id="mtr:11441998"/>
<feature type="transmembrane region" description="Helical" evidence="10">
    <location>
        <begin position="574"/>
        <end position="599"/>
    </location>
</feature>
<accession>G7IUM3</accession>
<dbReference type="SUPFAM" id="SSF48403">
    <property type="entry name" value="Ankyrin repeat"/>
    <property type="match status" value="2"/>
</dbReference>
<evidence type="ECO:0000256" key="10">
    <source>
        <dbReference type="SAM" id="Phobius"/>
    </source>
</evidence>
<dbReference type="EMBL" id="CM001218">
    <property type="protein sequence ID" value="AES67947.1"/>
    <property type="molecule type" value="Genomic_DNA"/>
</dbReference>
<feature type="region of interest" description="Disordered" evidence="9">
    <location>
        <begin position="339"/>
        <end position="364"/>
    </location>
</feature>
<reference evidence="12 15" key="1">
    <citation type="journal article" date="2011" name="Nature">
        <title>The Medicago genome provides insight into the evolution of rhizobial symbioses.</title>
        <authorList>
            <person name="Young N.D."/>
            <person name="Debelle F."/>
            <person name="Oldroyd G.E."/>
            <person name="Geurts R."/>
            <person name="Cannon S.B."/>
            <person name="Udvardi M.K."/>
            <person name="Benedito V.A."/>
            <person name="Mayer K.F."/>
            <person name="Gouzy J."/>
            <person name="Schoof H."/>
            <person name="Van de Peer Y."/>
            <person name="Proost S."/>
            <person name="Cook D.R."/>
            <person name="Meyers B.C."/>
            <person name="Spannagl M."/>
            <person name="Cheung F."/>
            <person name="De Mita S."/>
            <person name="Krishnakumar V."/>
            <person name="Gundlach H."/>
            <person name="Zhou S."/>
            <person name="Mudge J."/>
            <person name="Bharti A.K."/>
            <person name="Murray J.D."/>
            <person name="Naoumkina M.A."/>
            <person name="Rosen B."/>
            <person name="Silverstein K.A."/>
            <person name="Tang H."/>
            <person name="Rombauts S."/>
            <person name="Zhao P.X."/>
            <person name="Zhou P."/>
            <person name="Barbe V."/>
            <person name="Bardou P."/>
            <person name="Bechner M."/>
            <person name="Bellec A."/>
            <person name="Berger A."/>
            <person name="Berges H."/>
            <person name="Bidwell S."/>
            <person name="Bisseling T."/>
            <person name="Choisne N."/>
            <person name="Couloux A."/>
            <person name="Denny R."/>
            <person name="Deshpande S."/>
            <person name="Dai X."/>
            <person name="Doyle J.J."/>
            <person name="Dudez A.M."/>
            <person name="Farmer A.D."/>
            <person name="Fouteau S."/>
            <person name="Franken C."/>
            <person name="Gibelin C."/>
            <person name="Gish J."/>
            <person name="Goldstein S."/>
            <person name="Gonzalez A.J."/>
            <person name="Green P.J."/>
            <person name="Hallab A."/>
            <person name="Hartog M."/>
            <person name="Hua A."/>
            <person name="Humphray S.J."/>
            <person name="Jeong D.H."/>
            <person name="Jing Y."/>
            <person name="Jocker A."/>
            <person name="Kenton S.M."/>
            <person name="Kim D.J."/>
            <person name="Klee K."/>
            <person name="Lai H."/>
            <person name="Lang C."/>
            <person name="Lin S."/>
            <person name="Macmil S.L."/>
            <person name="Magdelenat G."/>
            <person name="Matthews L."/>
            <person name="McCorrison J."/>
            <person name="Monaghan E.L."/>
            <person name="Mun J.H."/>
            <person name="Najar F.Z."/>
            <person name="Nicholson C."/>
            <person name="Noirot C."/>
            <person name="O'Bleness M."/>
            <person name="Paule C.R."/>
            <person name="Poulain J."/>
            <person name="Prion F."/>
            <person name="Qin B."/>
            <person name="Qu C."/>
            <person name="Retzel E.F."/>
            <person name="Riddle C."/>
            <person name="Sallet E."/>
            <person name="Samain S."/>
            <person name="Samson N."/>
            <person name="Sanders I."/>
            <person name="Saurat O."/>
            <person name="Scarpelli C."/>
            <person name="Schiex T."/>
            <person name="Segurens B."/>
            <person name="Severin A.J."/>
            <person name="Sherrier D.J."/>
            <person name="Shi R."/>
            <person name="Sims S."/>
            <person name="Singer S.R."/>
            <person name="Sinharoy S."/>
            <person name="Sterck L."/>
            <person name="Viollet A."/>
            <person name="Wang B.B."/>
            <person name="Wang K."/>
            <person name="Wang M."/>
            <person name="Wang X."/>
            <person name="Warfsmann J."/>
            <person name="Weissenbach J."/>
            <person name="White D.D."/>
            <person name="White J.D."/>
            <person name="Wiley G.B."/>
            <person name="Wincker P."/>
            <person name="Xing Y."/>
            <person name="Yang L."/>
            <person name="Yao Z."/>
            <person name="Ying F."/>
            <person name="Zhai J."/>
            <person name="Zhou L."/>
            <person name="Zuber A."/>
            <person name="Denarie J."/>
            <person name="Dixon R.A."/>
            <person name="May G.D."/>
            <person name="Schwartz D.C."/>
            <person name="Rogers J."/>
            <person name="Quetier F."/>
            <person name="Town C.D."/>
            <person name="Roe B.A."/>
        </authorList>
    </citation>
    <scope>NUCLEOTIDE SEQUENCE [LARGE SCALE GENOMIC DNA]</scope>
    <source>
        <strain evidence="12">A17</strain>
        <strain evidence="14 15">cv. Jemalong A17</strain>
    </source>
</reference>
<dbReference type="OrthoDB" id="20872at2759"/>
<dbReference type="PANTHER" id="PTHR24186">
    <property type="entry name" value="PROTEIN PHOSPHATASE 1 REGULATORY SUBUNIT"/>
    <property type="match status" value="1"/>
</dbReference>
<feature type="transmembrane region" description="Helical" evidence="10">
    <location>
        <begin position="498"/>
        <end position="522"/>
    </location>
</feature>
<dbReference type="HOGENOM" id="CLU_000134_47_3_1"/>
<feature type="transmembrane region" description="Helical" evidence="10">
    <location>
        <begin position="459"/>
        <end position="478"/>
    </location>
</feature>
<evidence type="ECO:0000313" key="15">
    <source>
        <dbReference type="Proteomes" id="UP000002051"/>
    </source>
</evidence>
<dbReference type="PANTHER" id="PTHR24186:SF38">
    <property type="entry name" value="ANKYRIN REPEAT FAMILY PROTEIN"/>
    <property type="match status" value="1"/>
</dbReference>
<dbReference type="OMA" id="ARNNNCQ"/>
<dbReference type="EnsemblPlants" id="AES67947">
    <property type="protein sequence ID" value="AES67947"/>
    <property type="gene ID" value="MTR_2g101310"/>
</dbReference>
<dbReference type="InterPro" id="IPR002110">
    <property type="entry name" value="Ankyrin_rpt"/>
</dbReference>
<feature type="domain" description="PGG" evidence="11">
    <location>
        <begin position="451"/>
        <end position="560"/>
    </location>
</feature>
<dbReference type="PROSITE" id="PS50088">
    <property type="entry name" value="ANK_REPEAT"/>
    <property type="match status" value="2"/>
</dbReference>
<gene>
    <name evidence="14" type="primary">11441998</name>
    <name evidence="12" type="ordered locus">MTR_2g101310</name>
    <name evidence="13" type="ORF">MtrunA17_Chr2g0331191</name>
</gene>
<reference evidence="12 15" key="2">
    <citation type="journal article" date="2014" name="BMC Genomics">
        <title>An improved genome release (version Mt4.0) for the model legume Medicago truncatula.</title>
        <authorList>
            <person name="Tang H."/>
            <person name="Krishnakumar V."/>
            <person name="Bidwell S."/>
            <person name="Rosen B."/>
            <person name="Chan A."/>
            <person name="Zhou S."/>
            <person name="Gentzbittel L."/>
            <person name="Childs K.L."/>
            <person name="Yandell M."/>
            <person name="Gundlach H."/>
            <person name="Mayer K.F."/>
            <person name="Schwartz D.C."/>
            <person name="Town C.D."/>
        </authorList>
    </citation>
    <scope>GENOME REANNOTATION</scope>
    <source>
        <strain evidence="14 15">cv. Jemalong A17</strain>
    </source>
</reference>
<feature type="repeat" description="ANK" evidence="8">
    <location>
        <begin position="171"/>
        <end position="203"/>
    </location>
</feature>
<dbReference type="Proteomes" id="UP000002051">
    <property type="component" value="Chromosome 2"/>
</dbReference>
<evidence type="ECO:0000256" key="1">
    <source>
        <dbReference type="ARBA" id="ARBA00004141"/>
    </source>
</evidence>
<evidence type="ECO:0000256" key="6">
    <source>
        <dbReference type="ARBA" id="ARBA00023043"/>
    </source>
</evidence>
<organism evidence="12 15">
    <name type="scientific">Medicago truncatula</name>
    <name type="common">Barrel medic</name>
    <name type="synonym">Medicago tribuloides</name>
    <dbReference type="NCBI Taxonomy" id="3880"/>
    <lineage>
        <taxon>Eukaryota</taxon>
        <taxon>Viridiplantae</taxon>
        <taxon>Streptophyta</taxon>
        <taxon>Embryophyta</taxon>
        <taxon>Tracheophyta</taxon>
        <taxon>Spermatophyta</taxon>
        <taxon>Magnoliopsida</taxon>
        <taxon>eudicotyledons</taxon>
        <taxon>Gunneridae</taxon>
        <taxon>Pentapetalae</taxon>
        <taxon>rosids</taxon>
        <taxon>fabids</taxon>
        <taxon>Fabales</taxon>
        <taxon>Fabaceae</taxon>
        <taxon>Papilionoideae</taxon>
        <taxon>50 kb inversion clade</taxon>
        <taxon>NPAAA clade</taxon>
        <taxon>Hologalegina</taxon>
        <taxon>IRL clade</taxon>
        <taxon>Trifolieae</taxon>
        <taxon>Medicago</taxon>
    </lineage>
</organism>
<evidence type="ECO:0000256" key="2">
    <source>
        <dbReference type="ARBA" id="ARBA00004413"/>
    </source>
</evidence>
<sequence>MDQEFFDAIKKNDMITFSSIVKEREGILNQKTDDTFSAPLHLASKYGCIEMVSEIVKLCPDMVSAENKNMETPIHEACRQENVKVLMLLLEVNPTAACKLNPTCKSAFLVACSHGHLDLVNLLLNLSEIVGQEVAGFDQACFHVAAVRGHTDVVRELLNKWPDLIQVIDEKGNTALHHACYKGHFEIVWILLSRDSKLALQYNNNGYTPLHLAVIKGKVSTLDYFVVVSTAYFHYPTREEETVLHLAVRYGCYDALVFLVRVAYGTNLVHRQDKYGNTVLHLAVSGGRHKMADFLINRTKVDINTRNNEGLTALDILDQAMDNAENRQLQAIFIRDGGKRSTPSSFSLELDNTSSPSPTSRHSLSRRYISKEMEVLTEMVSYDCISPPPVSESTESISPQPQVSERFENGTYNPYYFSPTNLVKQKHHHNKGKIENVNHTKRKHYHEMHKEALLNARNTIVLVAVLIATVTFAAGISPPGGVYQEGPKKGISMAGETSAFKVFAISNIIALFTSLSVVIVLVSIIPFRRKPQTILLTIAHKVMWVAVAFMGTGYVAATWVILPHNQEMQWLSVVLLALGGGFLGTIFISLSVMLVEHWLRKSSWRKKRKESGDGTAESDKESEDSDFQSSYLQGYHSY</sequence>
<dbReference type="InterPro" id="IPR036770">
    <property type="entry name" value="Ankyrin_rpt-contain_sf"/>
</dbReference>
<dbReference type="Gene3D" id="1.25.40.20">
    <property type="entry name" value="Ankyrin repeat-containing domain"/>
    <property type="match status" value="3"/>
</dbReference>
<feature type="repeat" description="ANK" evidence="8">
    <location>
        <begin position="205"/>
        <end position="226"/>
    </location>
</feature>
<feature type="region of interest" description="Disordered" evidence="9">
    <location>
        <begin position="605"/>
        <end position="638"/>
    </location>
</feature>
<keyword evidence="15" id="KW-1185">Reference proteome</keyword>
<evidence type="ECO:0000259" key="11">
    <source>
        <dbReference type="Pfam" id="PF13962"/>
    </source>
</evidence>
<evidence type="ECO:0000313" key="12">
    <source>
        <dbReference type="EMBL" id="AES67947.1"/>
    </source>
</evidence>
<reference evidence="14" key="3">
    <citation type="submission" date="2015-04" db="UniProtKB">
        <authorList>
            <consortium name="EnsemblPlants"/>
        </authorList>
    </citation>
    <scope>IDENTIFICATION</scope>
    <source>
        <strain evidence="14">cv. Jemalong A17</strain>
    </source>
</reference>
<dbReference type="Pfam" id="PF12796">
    <property type="entry name" value="Ank_2"/>
    <property type="match status" value="2"/>
</dbReference>
<feature type="compositionally biased region" description="Polar residues" evidence="9">
    <location>
        <begin position="341"/>
        <end position="352"/>
    </location>
</feature>
<evidence type="ECO:0000313" key="13">
    <source>
        <dbReference type="EMBL" id="RHN76358.1"/>
    </source>
</evidence>
<dbReference type="Pfam" id="PF13857">
    <property type="entry name" value="Ank_5"/>
    <property type="match status" value="1"/>
</dbReference>
<dbReference type="Proteomes" id="UP000265566">
    <property type="component" value="Chromosome 2"/>
</dbReference>
<evidence type="ECO:0000256" key="9">
    <source>
        <dbReference type="SAM" id="MobiDB-lite"/>
    </source>
</evidence>
<dbReference type="STRING" id="3880.G7IUM3"/>
<dbReference type="PaxDb" id="3880-AES67947"/>
<proteinExistence type="predicted"/>
<keyword evidence="4" id="KW-0677">Repeat</keyword>
<dbReference type="SMART" id="SM00248">
    <property type="entry name" value="ANK"/>
    <property type="match status" value="8"/>
</dbReference>
<protein>
    <submittedName>
        <fullName evidence="12">Ankyrin repeat plant-like protein</fullName>
    </submittedName>
    <submittedName>
        <fullName evidence="13">Putative ankyrin repeat-containing domain, PGG domain-containing protein</fullName>
    </submittedName>
</protein>
<keyword evidence="5 10" id="KW-1133">Transmembrane helix</keyword>
<dbReference type="EMBL" id="PSQE01000002">
    <property type="protein sequence ID" value="RHN76358.1"/>
    <property type="molecule type" value="Genomic_DNA"/>
</dbReference>
<dbReference type="eggNOG" id="KOG0504">
    <property type="taxonomic scope" value="Eukaryota"/>
</dbReference>
<evidence type="ECO:0000313" key="14">
    <source>
        <dbReference type="EnsemblPlants" id="AES67947"/>
    </source>
</evidence>
<feature type="compositionally biased region" description="Low complexity" evidence="9">
    <location>
        <begin position="353"/>
        <end position="362"/>
    </location>
</feature>
<evidence type="ECO:0000256" key="5">
    <source>
        <dbReference type="ARBA" id="ARBA00022989"/>
    </source>
</evidence>
<dbReference type="PROSITE" id="PS50297">
    <property type="entry name" value="ANK_REP_REGION"/>
    <property type="match status" value="2"/>
</dbReference>
<comment type="subcellular location">
    <subcellularLocation>
        <location evidence="2">Cell membrane</location>
        <topology evidence="2">Peripheral membrane protein</topology>
        <orientation evidence="2">Cytoplasmic side</orientation>
    </subcellularLocation>
    <subcellularLocation>
        <location evidence="1">Membrane</location>
        <topology evidence="1">Multi-pass membrane protein</topology>
    </subcellularLocation>
</comment>
<reference evidence="13" key="4">
    <citation type="journal article" date="2018" name="Nat. Plants">
        <title>Whole-genome landscape of Medicago truncatula symbiotic genes.</title>
        <authorList>
            <person name="Pecrix Y."/>
            <person name="Gamas P."/>
            <person name="Carrere S."/>
        </authorList>
    </citation>
    <scope>NUCLEOTIDE SEQUENCE</scope>
    <source>
        <tissue evidence="13">Leaves</tissue>
    </source>
</reference>
<dbReference type="GO" id="GO:0005886">
    <property type="term" value="C:plasma membrane"/>
    <property type="evidence" value="ECO:0000318"/>
    <property type="project" value="GO_Central"/>
</dbReference>
<name>G7IUM3_MEDTR</name>
<feature type="transmembrane region" description="Helical" evidence="10">
    <location>
        <begin position="542"/>
        <end position="562"/>
    </location>
</feature>
<evidence type="ECO:0000256" key="7">
    <source>
        <dbReference type="ARBA" id="ARBA00023136"/>
    </source>
</evidence>
<evidence type="ECO:0000256" key="8">
    <source>
        <dbReference type="PROSITE-ProRule" id="PRU00023"/>
    </source>
</evidence>
<dbReference type="AlphaFoldDB" id="G7IUM3"/>
<dbReference type="Pfam" id="PF13962">
    <property type="entry name" value="PGG"/>
    <property type="match status" value="1"/>
</dbReference>
<keyword evidence="3 10" id="KW-0812">Transmembrane</keyword>
<evidence type="ECO:0000256" key="3">
    <source>
        <dbReference type="ARBA" id="ARBA00022692"/>
    </source>
</evidence>
<dbReference type="Gramene" id="rna12669">
    <property type="protein sequence ID" value="RHN76358.1"/>
    <property type="gene ID" value="gene12669"/>
</dbReference>
<dbReference type="InterPro" id="IPR026961">
    <property type="entry name" value="PGG_dom"/>
</dbReference>